<dbReference type="PANTHER" id="PTHR21240:SF28">
    <property type="entry name" value="ISO-OROTATE DECARBOXYLASE (EUROFUNG)"/>
    <property type="match status" value="1"/>
</dbReference>
<dbReference type="RefSeq" id="WP_070153791.1">
    <property type="nucleotide sequence ID" value="NZ_CP073910.1"/>
</dbReference>
<dbReference type="PANTHER" id="PTHR21240">
    <property type="entry name" value="2-AMINO-3-CARBOXYLMUCONATE-6-SEMIALDEHYDE DECARBOXYLASE"/>
    <property type="match status" value="1"/>
</dbReference>
<evidence type="ECO:0000256" key="1">
    <source>
        <dbReference type="ARBA" id="ARBA00023239"/>
    </source>
</evidence>
<dbReference type="InterPro" id="IPR032466">
    <property type="entry name" value="Metal_Hydrolase"/>
</dbReference>
<dbReference type="OrthoDB" id="9799024at2"/>
<evidence type="ECO:0000313" key="4">
    <source>
        <dbReference type="Proteomes" id="UP000681425"/>
    </source>
</evidence>
<dbReference type="GO" id="GO:0005737">
    <property type="term" value="C:cytoplasm"/>
    <property type="evidence" value="ECO:0007669"/>
    <property type="project" value="TreeGrafter"/>
</dbReference>
<dbReference type="GO" id="GO:0019748">
    <property type="term" value="P:secondary metabolic process"/>
    <property type="evidence" value="ECO:0007669"/>
    <property type="project" value="TreeGrafter"/>
</dbReference>
<protein>
    <submittedName>
        <fullName evidence="3">Amidohydrolase family protein</fullName>
    </submittedName>
</protein>
<sequence>MKLEDMILVSVDDHIVEPADMFDQHVTAAQKSLVPHVVHTDGADHWVYEGRKLPNPGLNAVAGRVPEEFGCEPACYEHMRLGAYNVHARVQDMNANGLLGSLNFPTFPGFSGDLFLSAKDKNGALVAVQAYNDWHIDEWCGAYPGRFIPTAITPMWDVNLIVEEIKRVSKKGCHSISFTDNPSKKGLPGLHTDYWEPMWKVCADLDVVICNHIGTGNVPQHPSMESPIDAWIIGMPISVSLSAADWIHLKALQRYPNLKIALSEGGIGWIPYLLERADFTHQQHGAWTHADFGGKKPSEIFREHFITCFIDDKFGIANRHEIGIETITYECDYPHSDSLWPKSAEWLIESFAGIPDDEIDLMTHKNAMKAFHYDPFAILGRENCTVGALREQARDVDISLKAYGAHGGASPLEQGVKRVVTSGDVVKMFPHAIEEKEPA</sequence>
<dbReference type="Proteomes" id="UP000681425">
    <property type="component" value="Chromosome"/>
</dbReference>
<feature type="domain" description="Amidohydrolase-related" evidence="2">
    <location>
        <begin position="128"/>
        <end position="371"/>
    </location>
</feature>
<name>A0A975K8H2_9SPHN</name>
<keyword evidence="1" id="KW-0456">Lyase</keyword>
<organism evidence="3 4">
    <name type="scientific">Sphingobium phenoxybenzoativorans</name>
    <dbReference type="NCBI Taxonomy" id="1592790"/>
    <lineage>
        <taxon>Bacteria</taxon>
        <taxon>Pseudomonadati</taxon>
        <taxon>Pseudomonadota</taxon>
        <taxon>Alphaproteobacteria</taxon>
        <taxon>Sphingomonadales</taxon>
        <taxon>Sphingomonadaceae</taxon>
        <taxon>Sphingobium</taxon>
    </lineage>
</organism>
<reference evidence="3" key="1">
    <citation type="submission" date="2021-04" db="EMBL/GenBank/DDBJ databases">
        <title>Isolation of p-tert-butylphenol degrading bacteria Sphingobium phenoxybenzoativorans Tas13 from active sludge.</title>
        <authorList>
            <person name="Li Y."/>
        </authorList>
    </citation>
    <scope>NUCLEOTIDE SEQUENCE</scope>
    <source>
        <strain evidence="3">Tas13</strain>
    </source>
</reference>
<proteinExistence type="predicted"/>
<accession>A0A975K8H2</accession>
<evidence type="ECO:0000259" key="2">
    <source>
        <dbReference type="Pfam" id="PF04909"/>
    </source>
</evidence>
<dbReference type="SUPFAM" id="SSF51556">
    <property type="entry name" value="Metallo-dependent hydrolases"/>
    <property type="match status" value="1"/>
</dbReference>
<dbReference type="AlphaFoldDB" id="A0A975K8H2"/>
<dbReference type="KEGG" id="spph:KFK14_04510"/>
<dbReference type="InterPro" id="IPR006680">
    <property type="entry name" value="Amidohydro-rel"/>
</dbReference>
<dbReference type="EMBL" id="CP073910">
    <property type="protein sequence ID" value="QUT06710.1"/>
    <property type="molecule type" value="Genomic_DNA"/>
</dbReference>
<dbReference type="GO" id="GO:0016787">
    <property type="term" value="F:hydrolase activity"/>
    <property type="evidence" value="ECO:0007669"/>
    <property type="project" value="InterPro"/>
</dbReference>
<dbReference type="GO" id="GO:0016831">
    <property type="term" value="F:carboxy-lyase activity"/>
    <property type="evidence" value="ECO:0007669"/>
    <property type="project" value="InterPro"/>
</dbReference>
<dbReference type="Pfam" id="PF04909">
    <property type="entry name" value="Amidohydro_2"/>
    <property type="match status" value="1"/>
</dbReference>
<gene>
    <name evidence="3" type="ORF">KFK14_04510</name>
</gene>
<dbReference type="Gene3D" id="3.20.20.140">
    <property type="entry name" value="Metal-dependent hydrolases"/>
    <property type="match status" value="1"/>
</dbReference>
<keyword evidence="4" id="KW-1185">Reference proteome</keyword>
<dbReference type="InterPro" id="IPR032465">
    <property type="entry name" value="ACMSD"/>
</dbReference>
<evidence type="ECO:0000313" key="3">
    <source>
        <dbReference type="EMBL" id="QUT06710.1"/>
    </source>
</evidence>